<evidence type="ECO:0000313" key="3">
    <source>
        <dbReference type="Proteomes" id="UP000078558"/>
    </source>
</evidence>
<dbReference type="STRING" id="1851544.ODI_03180"/>
<dbReference type="OrthoDB" id="5295340at2"/>
<dbReference type="KEGG" id="odi:ODI_R4413"/>
<gene>
    <name evidence="1" type="ORF">ODI_03180</name>
    <name evidence="2" type="ORF">ODI_R4413</name>
</gene>
<dbReference type="Proteomes" id="UP000078558">
    <property type="component" value="Chromosome I"/>
</dbReference>
<dbReference type="EMBL" id="FLRC01000052">
    <property type="protein sequence ID" value="SBT27073.1"/>
    <property type="molecule type" value="Genomic_DNA"/>
</dbReference>
<dbReference type="RefSeq" id="WP_157929806.1">
    <property type="nucleotide sequence ID" value="NZ_LT907988.1"/>
</dbReference>
<evidence type="ECO:0000313" key="1">
    <source>
        <dbReference type="EMBL" id="SBT27073.1"/>
    </source>
</evidence>
<keyword evidence="3" id="KW-1185">Reference proteome</keyword>
<evidence type="ECO:0000313" key="2">
    <source>
        <dbReference type="EMBL" id="SOE52695.1"/>
    </source>
</evidence>
<accession>A0A1C3K6G1</accession>
<proteinExistence type="predicted"/>
<protein>
    <submittedName>
        <fullName evidence="1">Uncharacterized protein</fullName>
    </submittedName>
</protein>
<dbReference type="AlphaFoldDB" id="A0A1C3K6G1"/>
<sequence>MAINAYGAHVSGFKAGSLVGIGGIVAAGQKGCITAALFHLAWRGP</sequence>
<reference evidence="2 3" key="2">
    <citation type="submission" date="2017-08" db="EMBL/GenBank/DDBJ databases">
        <authorList>
            <person name="de Groot N.N."/>
        </authorList>
    </citation>
    <scope>NUCLEOTIDE SEQUENCE [LARGE SCALE GENOMIC DNA]</scope>
    <source>
        <strain evidence="2">Orrdi1</strain>
    </source>
</reference>
<reference evidence="1 3" key="1">
    <citation type="submission" date="2016-06" db="EMBL/GenBank/DDBJ databases">
        <authorList>
            <person name="Kjaerup R.B."/>
            <person name="Dalgaard T.S."/>
            <person name="Juul-Madsen H.R."/>
        </authorList>
    </citation>
    <scope>NUCLEOTIDE SEQUENCE [LARGE SCALE GENOMIC DNA]</scope>
    <source>
        <strain evidence="1">Orrdi1</strain>
    </source>
</reference>
<name>A0A1C3K6G1_9BURK</name>
<dbReference type="EMBL" id="LT907988">
    <property type="protein sequence ID" value="SOE52695.1"/>
    <property type="molecule type" value="Genomic_DNA"/>
</dbReference>
<organism evidence="1 3">
    <name type="scientific">Orrella dioscoreae</name>
    <dbReference type="NCBI Taxonomy" id="1851544"/>
    <lineage>
        <taxon>Bacteria</taxon>
        <taxon>Pseudomonadati</taxon>
        <taxon>Pseudomonadota</taxon>
        <taxon>Betaproteobacteria</taxon>
        <taxon>Burkholderiales</taxon>
        <taxon>Alcaligenaceae</taxon>
        <taxon>Orrella</taxon>
    </lineage>
</organism>